<keyword evidence="4 6" id="KW-0964">Secreted</keyword>
<evidence type="ECO:0000313" key="8">
    <source>
        <dbReference type="Proteomes" id="UP000230069"/>
    </source>
</evidence>
<dbReference type="InParanoid" id="A0A2G5F230"/>
<keyword evidence="3 6" id="KW-0713">Self-incompatibility</keyword>
<dbReference type="AlphaFoldDB" id="A0A2G5F230"/>
<dbReference type="PANTHER" id="PTHR31232:SF18">
    <property type="entry name" value="S-PROTEIN HOMOLOG"/>
    <property type="match status" value="1"/>
</dbReference>
<keyword evidence="8" id="KW-1185">Reference proteome</keyword>
<dbReference type="GO" id="GO:0005576">
    <property type="term" value="C:extracellular region"/>
    <property type="evidence" value="ECO:0007669"/>
    <property type="project" value="UniProtKB-SubCell"/>
</dbReference>
<name>A0A2G5F230_AQUCA</name>
<evidence type="ECO:0000313" key="7">
    <source>
        <dbReference type="EMBL" id="PIA62073.1"/>
    </source>
</evidence>
<evidence type="ECO:0000256" key="5">
    <source>
        <dbReference type="ARBA" id="ARBA00022729"/>
    </source>
</evidence>
<dbReference type="PANTHER" id="PTHR31232">
    <property type="match status" value="1"/>
</dbReference>
<dbReference type="InterPro" id="IPR010264">
    <property type="entry name" value="Self-incomp_S1"/>
</dbReference>
<reference evidence="7 8" key="1">
    <citation type="submission" date="2017-09" db="EMBL/GenBank/DDBJ databases">
        <title>WGS assembly of Aquilegia coerulea Goldsmith.</title>
        <authorList>
            <person name="Hodges S."/>
            <person name="Kramer E."/>
            <person name="Nordborg M."/>
            <person name="Tomkins J."/>
            <person name="Borevitz J."/>
            <person name="Derieg N."/>
            <person name="Yan J."/>
            <person name="Mihaltcheva S."/>
            <person name="Hayes R.D."/>
            <person name="Rokhsar D."/>
        </authorList>
    </citation>
    <scope>NUCLEOTIDE SEQUENCE [LARGE SCALE GENOMIC DNA]</scope>
    <source>
        <strain evidence="8">cv. Goldsmith</strain>
    </source>
</reference>
<dbReference type="STRING" id="218851.A0A2G5F230"/>
<evidence type="ECO:0000256" key="3">
    <source>
        <dbReference type="ARBA" id="ARBA00022471"/>
    </source>
</evidence>
<dbReference type="OrthoDB" id="1727555at2759"/>
<comment type="subcellular location">
    <subcellularLocation>
        <location evidence="1 6">Secreted</location>
    </subcellularLocation>
</comment>
<feature type="signal peptide" evidence="6">
    <location>
        <begin position="1"/>
        <end position="26"/>
    </location>
</feature>
<protein>
    <recommendedName>
        <fullName evidence="6">S-protein homolog</fullName>
    </recommendedName>
</protein>
<dbReference type="GO" id="GO:0060320">
    <property type="term" value="P:rejection of self pollen"/>
    <property type="evidence" value="ECO:0007669"/>
    <property type="project" value="UniProtKB-KW"/>
</dbReference>
<evidence type="ECO:0000256" key="4">
    <source>
        <dbReference type="ARBA" id="ARBA00022525"/>
    </source>
</evidence>
<evidence type="ECO:0000256" key="1">
    <source>
        <dbReference type="ARBA" id="ARBA00004613"/>
    </source>
</evidence>
<dbReference type="Pfam" id="PF05938">
    <property type="entry name" value="Self-incomp_S1"/>
    <property type="match status" value="1"/>
</dbReference>
<accession>A0A2G5F230</accession>
<gene>
    <name evidence="7" type="ORF">AQUCO_00200216v1</name>
</gene>
<evidence type="ECO:0000256" key="6">
    <source>
        <dbReference type="RuleBase" id="RU367044"/>
    </source>
</evidence>
<proteinExistence type="inferred from homology"/>
<organism evidence="7 8">
    <name type="scientific">Aquilegia coerulea</name>
    <name type="common">Rocky mountain columbine</name>
    <dbReference type="NCBI Taxonomy" id="218851"/>
    <lineage>
        <taxon>Eukaryota</taxon>
        <taxon>Viridiplantae</taxon>
        <taxon>Streptophyta</taxon>
        <taxon>Embryophyta</taxon>
        <taxon>Tracheophyta</taxon>
        <taxon>Spermatophyta</taxon>
        <taxon>Magnoliopsida</taxon>
        <taxon>Ranunculales</taxon>
        <taxon>Ranunculaceae</taxon>
        <taxon>Thalictroideae</taxon>
        <taxon>Aquilegia</taxon>
    </lineage>
</organism>
<evidence type="ECO:0000256" key="2">
    <source>
        <dbReference type="ARBA" id="ARBA00005581"/>
    </source>
</evidence>
<comment type="similarity">
    <text evidence="2 6">Belongs to the plant self-incompatibility (S1) protein family.</text>
</comment>
<feature type="chain" id="PRO_5025090325" description="S-protein homolog" evidence="6">
    <location>
        <begin position="27"/>
        <end position="143"/>
    </location>
</feature>
<sequence>MVTCFNNTFKLFVVLIVLWDCSPIYGKTIYVSLRNVIRDDVTLYIYCKSKSDDLGPHILDYNQKFERSFRNSIWGYALISCSMKWMDYGGVEIIGYFDIYSERRDGHKCNRNCTLDAQYDGIWGYSSGNKPYMMYPWPRPDKA</sequence>
<keyword evidence="5 6" id="KW-0732">Signal</keyword>
<dbReference type="EMBL" id="KZ305019">
    <property type="protein sequence ID" value="PIA62073.1"/>
    <property type="molecule type" value="Genomic_DNA"/>
</dbReference>
<dbReference type="Proteomes" id="UP000230069">
    <property type="component" value="Unassembled WGS sequence"/>
</dbReference>